<accession>A0A848L1S5</accession>
<evidence type="ECO:0000313" key="1">
    <source>
        <dbReference type="EMBL" id="NMO04824.1"/>
    </source>
</evidence>
<organism evidence="1 2">
    <name type="scientific">Gordonia asplenii</name>
    <dbReference type="NCBI Taxonomy" id="2725283"/>
    <lineage>
        <taxon>Bacteria</taxon>
        <taxon>Bacillati</taxon>
        <taxon>Actinomycetota</taxon>
        <taxon>Actinomycetes</taxon>
        <taxon>Mycobacteriales</taxon>
        <taxon>Gordoniaceae</taxon>
        <taxon>Gordonia</taxon>
    </lineage>
</organism>
<sequence>MSSNAFEVLHALKVKGLAGDAVLAAMTGLDADELSGVVAELVDAGFAVRKDGPRLAGTMITPAGRGEHDRLAAANPLDDAAVQSVSEFYAAFGPINTDFKAICASWQLRLDGTPNDHTDVDYDAGVISALGDAHRRVSKELATVGTSVVRLARYAPRLDSALAKVRGGDNAAFARPMYDSYHDIWMELHQDLLLTVGRERGTGDA</sequence>
<dbReference type="RefSeq" id="WP_170197331.1">
    <property type="nucleotide sequence ID" value="NZ_JABBNB010000042.1"/>
</dbReference>
<name>A0A848L1S5_9ACTN</name>
<evidence type="ECO:0000313" key="2">
    <source>
        <dbReference type="Proteomes" id="UP000550729"/>
    </source>
</evidence>
<proteinExistence type="predicted"/>
<gene>
    <name evidence="1" type="ORF">HH308_26725</name>
</gene>
<dbReference type="AlphaFoldDB" id="A0A848L1S5"/>
<keyword evidence="2" id="KW-1185">Reference proteome</keyword>
<dbReference type="EMBL" id="JABBNB010000042">
    <property type="protein sequence ID" value="NMO04824.1"/>
    <property type="molecule type" value="Genomic_DNA"/>
</dbReference>
<comment type="caution">
    <text evidence="1">The sequence shown here is derived from an EMBL/GenBank/DDBJ whole genome shotgun (WGS) entry which is preliminary data.</text>
</comment>
<dbReference type="Proteomes" id="UP000550729">
    <property type="component" value="Unassembled WGS sequence"/>
</dbReference>
<protein>
    <submittedName>
        <fullName evidence="1">MarR family transcriptional regulator</fullName>
    </submittedName>
</protein>
<reference evidence="1 2" key="1">
    <citation type="submission" date="2020-04" db="EMBL/GenBank/DDBJ databases">
        <title>Gordonia sp. nov. TBRC 11910.</title>
        <authorList>
            <person name="Suriyachadkun C."/>
        </authorList>
    </citation>
    <scope>NUCLEOTIDE SEQUENCE [LARGE SCALE GENOMIC DNA]</scope>
    <source>
        <strain evidence="1 2">TBRC 11910</strain>
    </source>
</reference>